<feature type="region of interest" description="Disordered" evidence="5">
    <location>
        <begin position="303"/>
        <end position="325"/>
    </location>
</feature>
<dbReference type="GO" id="GO:0008270">
    <property type="term" value="F:zinc ion binding"/>
    <property type="evidence" value="ECO:0007669"/>
    <property type="project" value="UniProtKB-KW"/>
</dbReference>
<feature type="region of interest" description="Disordered" evidence="5">
    <location>
        <begin position="187"/>
        <end position="206"/>
    </location>
</feature>
<protein>
    <recommendedName>
        <fullName evidence="6">C2H2-type domain-containing protein</fullName>
    </recommendedName>
</protein>
<keyword evidence="1" id="KW-0479">Metal-binding</keyword>
<dbReference type="Proteomes" id="UP001620626">
    <property type="component" value="Unassembled WGS sequence"/>
</dbReference>
<feature type="region of interest" description="Disordered" evidence="5">
    <location>
        <begin position="348"/>
        <end position="403"/>
    </location>
</feature>
<feature type="region of interest" description="Disordered" evidence="5">
    <location>
        <begin position="1119"/>
        <end position="1141"/>
    </location>
</feature>
<evidence type="ECO:0000256" key="5">
    <source>
        <dbReference type="SAM" id="MobiDB-lite"/>
    </source>
</evidence>
<feature type="compositionally biased region" description="Basic and acidic residues" evidence="5">
    <location>
        <begin position="305"/>
        <end position="323"/>
    </location>
</feature>
<dbReference type="PROSITE" id="PS00028">
    <property type="entry name" value="ZINC_FINGER_C2H2_1"/>
    <property type="match status" value="1"/>
</dbReference>
<keyword evidence="4" id="KW-0862">Zinc</keyword>
<evidence type="ECO:0000256" key="3">
    <source>
        <dbReference type="ARBA" id="ARBA00022771"/>
    </source>
</evidence>
<feature type="compositionally biased region" description="Basic and acidic residues" evidence="5">
    <location>
        <begin position="1126"/>
        <end position="1141"/>
    </location>
</feature>
<dbReference type="AlphaFoldDB" id="A0ABD2LP47"/>
<comment type="caution">
    <text evidence="7">The sequence shown here is derived from an EMBL/GenBank/DDBJ whole genome shotgun (WGS) entry which is preliminary data.</text>
</comment>
<feature type="region of interest" description="Disordered" evidence="5">
    <location>
        <begin position="143"/>
        <end position="162"/>
    </location>
</feature>
<feature type="compositionally biased region" description="Acidic residues" evidence="5">
    <location>
        <begin position="359"/>
        <end position="372"/>
    </location>
</feature>
<keyword evidence="8" id="KW-1185">Reference proteome</keyword>
<feature type="domain" description="C2H2-type" evidence="6">
    <location>
        <begin position="714"/>
        <end position="735"/>
    </location>
</feature>
<feature type="compositionally biased region" description="Low complexity" evidence="5">
    <location>
        <begin position="188"/>
        <end position="197"/>
    </location>
</feature>
<dbReference type="Gene3D" id="3.30.160.60">
    <property type="entry name" value="Classic Zinc Finger"/>
    <property type="match status" value="1"/>
</dbReference>
<evidence type="ECO:0000256" key="2">
    <source>
        <dbReference type="ARBA" id="ARBA00022737"/>
    </source>
</evidence>
<keyword evidence="2" id="KW-0677">Repeat</keyword>
<dbReference type="PANTHER" id="PTHR24403">
    <property type="entry name" value="ZINC FINGER PROTEIN"/>
    <property type="match status" value="1"/>
</dbReference>
<name>A0ABD2LP47_9BILA</name>
<dbReference type="EMBL" id="JBICBT010000362">
    <property type="protein sequence ID" value="KAL3116094.1"/>
    <property type="molecule type" value="Genomic_DNA"/>
</dbReference>
<evidence type="ECO:0000256" key="4">
    <source>
        <dbReference type="ARBA" id="ARBA00022833"/>
    </source>
</evidence>
<dbReference type="PANTHER" id="PTHR24403:SF67">
    <property type="entry name" value="FI01116P-RELATED"/>
    <property type="match status" value="1"/>
</dbReference>
<keyword evidence="3" id="KW-0863">Zinc-finger</keyword>
<proteinExistence type="predicted"/>
<evidence type="ECO:0000313" key="7">
    <source>
        <dbReference type="EMBL" id="KAL3116094.1"/>
    </source>
</evidence>
<feature type="region of interest" description="Disordered" evidence="5">
    <location>
        <begin position="609"/>
        <end position="666"/>
    </location>
</feature>
<accession>A0ABD2LP47</accession>
<dbReference type="InterPro" id="IPR050688">
    <property type="entry name" value="Zinc_finger/UBP_domain"/>
</dbReference>
<evidence type="ECO:0000256" key="1">
    <source>
        <dbReference type="ARBA" id="ARBA00022723"/>
    </source>
</evidence>
<reference evidence="7 8" key="1">
    <citation type="submission" date="2024-10" db="EMBL/GenBank/DDBJ databases">
        <authorList>
            <person name="Kim D."/>
        </authorList>
    </citation>
    <scope>NUCLEOTIDE SEQUENCE [LARGE SCALE GENOMIC DNA]</scope>
    <source>
        <strain evidence="7">BH-2024</strain>
    </source>
</reference>
<organism evidence="7 8">
    <name type="scientific">Heterodera trifolii</name>
    <dbReference type="NCBI Taxonomy" id="157864"/>
    <lineage>
        <taxon>Eukaryota</taxon>
        <taxon>Metazoa</taxon>
        <taxon>Ecdysozoa</taxon>
        <taxon>Nematoda</taxon>
        <taxon>Chromadorea</taxon>
        <taxon>Rhabditida</taxon>
        <taxon>Tylenchina</taxon>
        <taxon>Tylenchomorpha</taxon>
        <taxon>Tylenchoidea</taxon>
        <taxon>Heteroderidae</taxon>
        <taxon>Heteroderinae</taxon>
        <taxon>Heterodera</taxon>
    </lineage>
</organism>
<feature type="compositionally biased region" description="Basic and acidic residues" evidence="5">
    <location>
        <begin position="108"/>
        <end position="118"/>
    </location>
</feature>
<dbReference type="SMART" id="SM00355">
    <property type="entry name" value="ZnF_C2H2"/>
    <property type="match status" value="12"/>
</dbReference>
<evidence type="ECO:0000259" key="6">
    <source>
        <dbReference type="PROSITE" id="PS00028"/>
    </source>
</evidence>
<dbReference type="InterPro" id="IPR013087">
    <property type="entry name" value="Znf_C2H2_type"/>
</dbReference>
<evidence type="ECO:0000313" key="8">
    <source>
        <dbReference type="Proteomes" id="UP001620626"/>
    </source>
</evidence>
<feature type="region of interest" description="Disordered" evidence="5">
    <location>
        <begin position="63"/>
        <end position="121"/>
    </location>
</feature>
<sequence>MLKEKFALFENSVQLRFHLIEEHSKFVAESLLAPNIHNKMHVWLLENIDYSANGTEGVQLENVEEKREQNEEETHNSEEQQQQREEEEKDDEMAENNWEKGEEEEKEEGGGGREKGNGGEEDPIEVLLKDIFGGYGGTAAVAAETAAAEEEPTTSGEMQQNATNEKQQLGDPFGNALQSLLFSVSAESPLSDGSSSPNGPPPTCRASMVDSKAIRKAHCQVCNLDICSTARQRHVYMVHLKKKDLFKCPHCEYTNSNSVWEVQKHSRVQHGKDARPISQEEKHKLEIQMWSQLCFPEWKQKRKIEHGDSTEEETALKRRREGEGGAEVDDLLEGFGELLGHILQQQNEAKNNGQMAEELGNEEGGEEEDEQQQQESGTTEEQTEEDEWRDNASPSDKAPTTAADECAAGNDRLCHLCMEESKYPGRHIAQRHLKRPLYECPICAKFGSYESCTVSKHINKVHPKEAKNAMPISNLEKYADEIRELQIRCFPNRQMKLVRPANNPAKARPRERHQCGLCAADVAQSDRQRHVFHKHLRKGKIFECPLCDFSSNYDIHRVKWHIKWDHKDFVDASGGVHLEPISHEAIYRDEIDALNDKCFPGWQRKRHLNTADGTERTSESPSTLRTSDERRSEECAGTANWAEDGTTDDRQNDEGRDETEGLSGRSTLDNLLMEMVARNQLHSWGADSPIAADEKARSLLAELDGAANALEWTCQLCHVALKPGTNLLRHVAKDHLNLPLYQCPICENHGAHSAYEVRSHMLRTHGDTTQEPLSSLEANLGEIEIIYRRCFPRKEFKAGGSDRCGSQETTAAAVVPRQTNIDETRVRCRECGQEMKTEDRQIHVYRHHLREPRLYECPVCDFSHYACSSDVRNHILRAHKSQPTLLPRANLLRFSREIAEWNERCFPGWINRRLPASVTEDFNRCRLCGLDVRQTSRHIAEYHLNIPLHQCPLCEYGAAEARLVQRHMRNNHTLKECEGMEPIANVEKHRAEFSELHNQCFPGRPKRLSNITIADESRRAKCRGCAQTISKKRRLLHLLEKHLKKPIYKCKYCLFTSTHEKATVDSHQKEKHSGKAPHVLSTLSRHKAELKRLATECFNEPDLKLEESSSVVVHPSVVRPSVGGCDEQRSNEGRGEGKGWS</sequence>
<feature type="compositionally biased region" description="Basic and acidic residues" evidence="5">
    <location>
        <begin position="63"/>
        <end position="86"/>
    </location>
</feature>
<gene>
    <name evidence="7" type="ORF">niasHT_007394</name>
</gene>